<keyword evidence="2 5" id="KW-0812">Transmembrane</keyword>
<dbReference type="InterPro" id="IPR011701">
    <property type="entry name" value="MFS"/>
</dbReference>
<dbReference type="GO" id="GO:0005886">
    <property type="term" value="C:plasma membrane"/>
    <property type="evidence" value="ECO:0007669"/>
    <property type="project" value="UniProtKB-SubCell"/>
</dbReference>
<organism evidence="7 8">
    <name type="scientific">Herbiconiux oxytropis</name>
    <dbReference type="NCBI Taxonomy" id="2970915"/>
    <lineage>
        <taxon>Bacteria</taxon>
        <taxon>Bacillati</taxon>
        <taxon>Actinomycetota</taxon>
        <taxon>Actinomycetes</taxon>
        <taxon>Micrococcales</taxon>
        <taxon>Microbacteriaceae</taxon>
        <taxon>Herbiconiux</taxon>
    </lineage>
</organism>
<dbReference type="GO" id="GO:0022857">
    <property type="term" value="F:transmembrane transporter activity"/>
    <property type="evidence" value="ECO:0007669"/>
    <property type="project" value="InterPro"/>
</dbReference>
<dbReference type="EMBL" id="JANLCK010000007">
    <property type="protein sequence ID" value="MCS5726925.1"/>
    <property type="molecule type" value="Genomic_DNA"/>
</dbReference>
<evidence type="ECO:0000256" key="4">
    <source>
        <dbReference type="ARBA" id="ARBA00023136"/>
    </source>
</evidence>
<protein>
    <submittedName>
        <fullName evidence="7">MFS transporter</fullName>
    </submittedName>
</protein>
<keyword evidence="4 5" id="KW-0472">Membrane</keyword>
<feature type="transmembrane region" description="Helical" evidence="5">
    <location>
        <begin position="307"/>
        <end position="325"/>
    </location>
</feature>
<dbReference type="PROSITE" id="PS50850">
    <property type="entry name" value="MFS"/>
    <property type="match status" value="1"/>
</dbReference>
<feature type="transmembrane region" description="Helical" evidence="5">
    <location>
        <begin position="86"/>
        <end position="104"/>
    </location>
</feature>
<comment type="caution">
    <text evidence="7">The sequence shown here is derived from an EMBL/GenBank/DDBJ whole genome shotgun (WGS) entry which is preliminary data.</text>
</comment>
<keyword evidence="8" id="KW-1185">Reference proteome</keyword>
<gene>
    <name evidence="7" type="ORF">N1028_13575</name>
</gene>
<dbReference type="PANTHER" id="PTHR42718">
    <property type="entry name" value="MAJOR FACILITATOR SUPERFAMILY MULTIDRUG TRANSPORTER MFSC"/>
    <property type="match status" value="1"/>
</dbReference>
<keyword evidence="3 5" id="KW-1133">Transmembrane helix</keyword>
<feature type="transmembrane region" description="Helical" evidence="5">
    <location>
        <begin position="404"/>
        <end position="421"/>
    </location>
</feature>
<comment type="subcellular location">
    <subcellularLocation>
        <location evidence="1">Cell membrane</location>
        <topology evidence="1">Multi-pass membrane protein</topology>
    </subcellularLocation>
</comment>
<feature type="transmembrane region" description="Helical" evidence="5">
    <location>
        <begin position="175"/>
        <end position="195"/>
    </location>
</feature>
<dbReference type="SUPFAM" id="SSF103473">
    <property type="entry name" value="MFS general substrate transporter"/>
    <property type="match status" value="1"/>
</dbReference>
<reference evidence="7" key="1">
    <citation type="submission" date="2022-08" db="EMBL/GenBank/DDBJ databases">
        <authorList>
            <person name="Deng Y."/>
            <person name="Han X.-F."/>
            <person name="Zhang Y.-Q."/>
        </authorList>
    </citation>
    <scope>NUCLEOTIDE SEQUENCE</scope>
    <source>
        <strain evidence="7">CPCC 203407</strain>
    </source>
</reference>
<evidence type="ECO:0000256" key="3">
    <source>
        <dbReference type="ARBA" id="ARBA00022989"/>
    </source>
</evidence>
<evidence type="ECO:0000313" key="7">
    <source>
        <dbReference type="EMBL" id="MCS5726925.1"/>
    </source>
</evidence>
<proteinExistence type="predicted"/>
<feature type="transmembrane region" description="Helical" evidence="5">
    <location>
        <begin position="364"/>
        <end position="384"/>
    </location>
</feature>
<feature type="transmembrane region" description="Helical" evidence="5">
    <location>
        <begin position="238"/>
        <end position="261"/>
    </location>
</feature>
<name>A0AA41XJ00_9MICO</name>
<sequence>MSTASTFKPDRLLSGKRGFLFFIILAVNFIVWLDVAKFGLLNPFWSADLGLTTEQIAQASASYLLGYFPMLLLAGVLSDRFGAKKMLIICVVGVTVLSASMALVQNYDELYWRNLIFGVFFGFLWAPSQRIISSWYPGSMSPKATAVWMSSTLLPGICAPLIAYPLATAFGWREAFFVIAALGVPALVLLIIFVADVPEKLRGISAVETAAIRAGFDGTTKPKLSVREVLVALKKPSIVTMGIATAFATSATWLSGTWLPYGLITIEKVDPNVVALATPLIGLVPVGVGLLHGKLVERFFKSRTKPWLIIGPLCGVVGYGFAALFPGSPWFIWAFMIAGFAYLCDPFFWGTVNGYWAGIARPEVTGTLNGIAAALQVAVGWFIVSNSGSWIDTGATGLAQLSPIWWVGAGIFAFAIIPVLISKEVRLRKISADGTSISQTPVTERTDA</sequence>
<feature type="transmembrane region" description="Helical" evidence="5">
    <location>
        <begin position="331"/>
        <end position="352"/>
    </location>
</feature>
<feature type="transmembrane region" description="Helical" evidence="5">
    <location>
        <begin position="56"/>
        <end position="74"/>
    </location>
</feature>
<dbReference type="Proteomes" id="UP001165587">
    <property type="component" value="Unassembled WGS sequence"/>
</dbReference>
<dbReference type="Pfam" id="PF07690">
    <property type="entry name" value="MFS_1"/>
    <property type="match status" value="1"/>
</dbReference>
<feature type="domain" description="Major facilitator superfamily (MFS) profile" evidence="6">
    <location>
        <begin position="20"/>
        <end position="426"/>
    </location>
</feature>
<dbReference type="InterPro" id="IPR036259">
    <property type="entry name" value="MFS_trans_sf"/>
</dbReference>
<feature type="transmembrane region" description="Helical" evidence="5">
    <location>
        <begin position="146"/>
        <end position="163"/>
    </location>
</feature>
<evidence type="ECO:0000259" key="6">
    <source>
        <dbReference type="PROSITE" id="PS50850"/>
    </source>
</evidence>
<dbReference type="PANTHER" id="PTHR42718:SF35">
    <property type="entry name" value="BLL0718 PROTEIN"/>
    <property type="match status" value="1"/>
</dbReference>
<feature type="transmembrane region" description="Helical" evidence="5">
    <location>
        <begin position="18"/>
        <end position="36"/>
    </location>
</feature>
<dbReference type="InterPro" id="IPR020846">
    <property type="entry name" value="MFS_dom"/>
</dbReference>
<dbReference type="Gene3D" id="1.20.1250.20">
    <property type="entry name" value="MFS general substrate transporter like domains"/>
    <property type="match status" value="2"/>
</dbReference>
<dbReference type="AlphaFoldDB" id="A0AA41XJ00"/>
<feature type="transmembrane region" description="Helical" evidence="5">
    <location>
        <begin position="110"/>
        <end position="126"/>
    </location>
</feature>
<evidence type="ECO:0000313" key="8">
    <source>
        <dbReference type="Proteomes" id="UP001165587"/>
    </source>
</evidence>
<feature type="transmembrane region" description="Helical" evidence="5">
    <location>
        <begin position="273"/>
        <end position="295"/>
    </location>
</feature>
<dbReference type="RefSeq" id="WP_259529843.1">
    <property type="nucleotide sequence ID" value="NZ_JANLCK010000007.1"/>
</dbReference>
<evidence type="ECO:0000256" key="5">
    <source>
        <dbReference type="SAM" id="Phobius"/>
    </source>
</evidence>
<evidence type="ECO:0000256" key="1">
    <source>
        <dbReference type="ARBA" id="ARBA00004651"/>
    </source>
</evidence>
<accession>A0AA41XJ00</accession>
<evidence type="ECO:0000256" key="2">
    <source>
        <dbReference type="ARBA" id="ARBA00022692"/>
    </source>
</evidence>